<dbReference type="GO" id="GO:0016747">
    <property type="term" value="F:acyltransferase activity, transferring groups other than amino-acyl groups"/>
    <property type="evidence" value="ECO:0007669"/>
    <property type="project" value="InterPro"/>
</dbReference>
<evidence type="ECO:0000313" key="3">
    <source>
        <dbReference type="Proteomes" id="UP000799291"/>
    </source>
</evidence>
<dbReference type="PANTHER" id="PTHR42791:SF16">
    <property type="entry name" value="N-ACETYLTRANSFERASE DOMAIN-CONTAINING PROTEIN"/>
    <property type="match status" value="1"/>
</dbReference>
<dbReference type="SUPFAM" id="SSF55729">
    <property type="entry name" value="Acyl-CoA N-acyltransferases (Nat)"/>
    <property type="match status" value="1"/>
</dbReference>
<evidence type="ECO:0000313" key="2">
    <source>
        <dbReference type="EMBL" id="KAF2678506.1"/>
    </source>
</evidence>
<keyword evidence="3" id="KW-1185">Reference proteome</keyword>
<gene>
    <name evidence="2" type="ORF">K458DRAFT_446308</name>
</gene>
<dbReference type="InterPro" id="IPR052523">
    <property type="entry name" value="Trichothecene_AcTrans"/>
</dbReference>
<dbReference type="Pfam" id="PF13673">
    <property type="entry name" value="Acetyltransf_10"/>
    <property type="match status" value="1"/>
</dbReference>
<dbReference type="Proteomes" id="UP000799291">
    <property type="component" value="Unassembled WGS sequence"/>
</dbReference>
<dbReference type="PANTHER" id="PTHR42791">
    <property type="entry name" value="GNAT FAMILY ACETYLTRANSFERASE"/>
    <property type="match status" value="1"/>
</dbReference>
<accession>A0A6G1IJU3</accession>
<protein>
    <submittedName>
        <fullName evidence="2">Acyl-CoA N-acyltransferase</fullName>
    </submittedName>
</protein>
<dbReference type="InterPro" id="IPR016181">
    <property type="entry name" value="Acyl_CoA_acyltransferase"/>
</dbReference>
<dbReference type="CDD" id="cd04301">
    <property type="entry name" value="NAT_SF"/>
    <property type="match status" value="1"/>
</dbReference>
<reference evidence="2" key="1">
    <citation type="journal article" date="2020" name="Stud. Mycol.">
        <title>101 Dothideomycetes genomes: a test case for predicting lifestyles and emergence of pathogens.</title>
        <authorList>
            <person name="Haridas S."/>
            <person name="Albert R."/>
            <person name="Binder M."/>
            <person name="Bloem J."/>
            <person name="Labutti K."/>
            <person name="Salamov A."/>
            <person name="Andreopoulos B."/>
            <person name="Baker S."/>
            <person name="Barry K."/>
            <person name="Bills G."/>
            <person name="Bluhm B."/>
            <person name="Cannon C."/>
            <person name="Castanera R."/>
            <person name="Culley D."/>
            <person name="Daum C."/>
            <person name="Ezra D."/>
            <person name="Gonzalez J."/>
            <person name="Henrissat B."/>
            <person name="Kuo A."/>
            <person name="Liang C."/>
            <person name="Lipzen A."/>
            <person name="Lutzoni F."/>
            <person name="Magnuson J."/>
            <person name="Mondo S."/>
            <person name="Nolan M."/>
            <person name="Ohm R."/>
            <person name="Pangilinan J."/>
            <person name="Park H.-J."/>
            <person name="Ramirez L."/>
            <person name="Alfaro M."/>
            <person name="Sun H."/>
            <person name="Tritt A."/>
            <person name="Yoshinaga Y."/>
            <person name="Zwiers L.-H."/>
            <person name="Turgeon B."/>
            <person name="Goodwin S."/>
            <person name="Spatafora J."/>
            <person name="Crous P."/>
            <person name="Grigoriev I."/>
        </authorList>
    </citation>
    <scope>NUCLEOTIDE SEQUENCE</scope>
    <source>
        <strain evidence="2">CBS 122367</strain>
    </source>
</reference>
<name>A0A6G1IJU3_9PLEO</name>
<dbReference type="OrthoDB" id="2115692at2759"/>
<proteinExistence type="predicted"/>
<dbReference type="PROSITE" id="PS51186">
    <property type="entry name" value="GNAT"/>
    <property type="match status" value="1"/>
</dbReference>
<sequence>MYIRPITREDLPRIGAITSQTFENDELFAWLYPNKDKHPDDLRRYQMIRLRSRIVGVGQLGFVTVTEEGDTGWKGKPEITGYAFFVRCGDDEGAKRWKMDSLSRKLERKLLEWELWYESKFLDRASDNVRMKTYTQLSRCDYYFKSIGPRWHLSILGVSPQHQRRGVGTMLVEHGQKIAAEEGLPLTLESSVVGRKLYTKSGFKIVHESEVHTAFTDVLMAWEPEQMKGRWLEEVGEDRAKINALEF</sequence>
<dbReference type="AlphaFoldDB" id="A0A6G1IJU3"/>
<organism evidence="2 3">
    <name type="scientific">Lentithecium fluviatile CBS 122367</name>
    <dbReference type="NCBI Taxonomy" id="1168545"/>
    <lineage>
        <taxon>Eukaryota</taxon>
        <taxon>Fungi</taxon>
        <taxon>Dikarya</taxon>
        <taxon>Ascomycota</taxon>
        <taxon>Pezizomycotina</taxon>
        <taxon>Dothideomycetes</taxon>
        <taxon>Pleosporomycetidae</taxon>
        <taxon>Pleosporales</taxon>
        <taxon>Massarineae</taxon>
        <taxon>Lentitheciaceae</taxon>
        <taxon>Lentithecium</taxon>
    </lineage>
</organism>
<dbReference type="InterPro" id="IPR000182">
    <property type="entry name" value="GNAT_dom"/>
</dbReference>
<evidence type="ECO:0000259" key="1">
    <source>
        <dbReference type="PROSITE" id="PS51186"/>
    </source>
</evidence>
<keyword evidence="2" id="KW-0808">Transferase</keyword>
<dbReference type="Gene3D" id="3.40.630.30">
    <property type="match status" value="1"/>
</dbReference>
<keyword evidence="2" id="KW-0012">Acyltransferase</keyword>
<feature type="domain" description="N-acetyltransferase" evidence="1">
    <location>
        <begin position="144"/>
        <end position="225"/>
    </location>
</feature>
<dbReference type="EMBL" id="MU005611">
    <property type="protein sequence ID" value="KAF2678506.1"/>
    <property type="molecule type" value="Genomic_DNA"/>
</dbReference>